<evidence type="ECO:0000313" key="11">
    <source>
        <dbReference type="Proteomes" id="UP001071478"/>
    </source>
</evidence>
<dbReference type="InterPro" id="IPR013766">
    <property type="entry name" value="Thioredoxin_domain"/>
</dbReference>
<evidence type="ECO:0000313" key="9">
    <source>
        <dbReference type="EMBL" id="MCX7445297.1"/>
    </source>
</evidence>
<keyword evidence="2" id="KW-0732">Signal</keyword>
<evidence type="ECO:0000256" key="7">
    <source>
        <dbReference type="SAM" id="Phobius"/>
    </source>
</evidence>
<dbReference type="Pfam" id="PF13462">
    <property type="entry name" value="Thioredoxin_4"/>
    <property type="match status" value="1"/>
</dbReference>
<comment type="similarity">
    <text evidence="1">Belongs to the thioredoxin family. DsbA subfamily.</text>
</comment>
<dbReference type="PROSITE" id="PS51352">
    <property type="entry name" value="THIOREDOXIN_2"/>
    <property type="match status" value="1"/>
</dbReference>
<comment type="caution">
    <text evidence="10">The sequence shown here is derived from an EMBL/GenBank/DDBJ whole genome shotgun (WGS) entry which is preliminary data.</text>
</comment>
<feature type="compositionally biased region" description="Basic and acidic residues" evidence="6">
    <location>
        <begin position="94"/>
        <end position="104"/>
    </location>
</feature>
<dbReference type="GO" id="GO:0016491">
    <property type="term" value="F:oxidoreductase activity"/>
    <property type="evidence" value="ECO:0007669"/>
    <property type="project" value="UniProtKB-KW"/>
</dbReference>
<dbReference type="EMBL" id="JAPMKU010000002">
    <property type="protein sequence ID" value="MCX7468278.1"/>
    <property type="molecule type" value="Genomic_DNA"/>
</dbReference>
<feature type="region of interest" description="Disordered" evidence="6">
    <location>
        <begin position="1"/>
        <end position="25"/>
    </location>
</feature>
<name>A0A9Q4C9U6_9CORY</name>
<evidence type="ECO:0000256" key="5">
    <source>
        <dbReference type="ARBA" id="ARBA00023284"/>
    </source>
</evidence>
<dbReference type="Proteomes" id="UP001071478">
    <property type="component" value="Unassembled WGS sequence"/>
</dbReference>
<sequence>MSDETAENTASTESSTPAAEETPTTTRIPPTMWVFTVLLVIIAGLVGYVIGDRTSDRPAAPSTTATGETTAETGGSVPSYEDVLDSVTPGADGTRGDGPEKMDDGTYDAMYWGPRGPLQTQEDMLNIHRRNVHDPFAVGAIDAPVVISEFSDFECPFCSLFANETEPTLLSRYVDTGLVRMEWNDLPINGPNAEAAARAGRAAAEQGRFIEFKHALYNASKDVSGHPNHGIEDFMRFAEEAGVPDLDKFRADATSDRYDEVIANARAYASGIGISGTPGFVIGETFVGGAQPLDVFEEVINTELKRVADGEVTVTEPDTRSAAELTDAGAQ</sequence>
<protein>
    <submittedName>
        <fullName evidence="10">Thioredoxin domain-containing protein</fullName>
    </submittedName>
</protein>
<dbReference type="AlphaFoldDB" id="A0A9Q4C9U6"/>
<evidence type="ECO:0000256" key="3">
    <source>
        <dbReference type="ARBA" id="ARBA00023002"/>
    </source>
</evidence>
<keyword evidence="7" id="KW-0812">Transmembrane</keyword>
<evidence type="ECO:0000256" key="6">
    <source>
        <dbReference type="SAM" id="MobiDB-lite"/>
    </source>
</evidence>
<proteinExistence type="inferred from homology"/>
<feature type="compositionally biased region" description="Low complexity" evidence="6">
    <location>
        <begin position="7"/>
        <end position="25"/>
    </location>
</feature>
<feature type="region of interest" description="Disordered" evidence="6">
    <location>
        <begin position="53"/>
        <end position="104"/>
    </location>
</feature>
<dbReference type="PANTHER" id="PTHR13887">
    <property type="entry name" value="GLUTATHIONE S-TRANSFERASE KAPPA"/>
    <property type="match status" value="1"/>
</dbReference>
<keyword evidence="5" id="KW-0676">Redox-active center</keyword>
<dbReference type="InterPro" id="IPR012336">
    <property type="entry name" value="Thioredoxin-like_fold"/>
</dbReference>
<dbReference type="PANTHER" id="PTHR13887:SF14">
    <property type="entry name" value="DISULFIDE BOND FORMATION PROTEIN D"/>
    <property type="match status" value="1"/>
</dbReference>
<evidence type="ECO:0000256" key="4">
    <source>
        <dbReference type="ARBA" id="ARBA00023157"/>
    </source>
</evidence>
<organism evidence="10 11">
    <name type="scientific">Corynebacterium pygosceleis</name>
    <dbReference type="NCBI Taxonomy" id="2800406"/>
    <lineage>
        <taxon>Bacteria</taxon>
        <taxon>Bacillati</taxon>
        <taxon>Actinomycetota</taxon>
        <taxon>Actinomycetes</taxon>
        <taxon>Mycobacteriales</taxon>
        <taxon>Corynebacteriaceae</taxon>
        <taxon>Corynebacterium</taxon>
    </lineage>
</organism>
<feature type="domain" description="Thioredoxin" evidence="8">
    <location>
        <begin position="110"/>
        <end position="305"/>
    </location>
</feature>
<gene>
    <name evidence="9" type="ORF">OS125_08595</name>
    <name evidence="10" type="ORF">OS129_05205</name>
</gene>
<evidence type="ECO:0000256" key="1">
    <source>
        <dbReference type="ARBA" id="ARBA00005791"/>
    </source>
</evidence>
<accession>A0A9Q4C9U6</accession>
<keyword evidence="7" id="KW-0472">Membrane</keyword>
<evidence type="ECO:0000256" key="2">
    <source>
        <dbReference type="ARBA" id="ARBA00022729"/>
    </source>
</evidence>
<keyword evidence="7" id="KW-1133">Transmembrane helix</keyword>
<keyword evidence="4" id="KW-1015">Disulfide bond</keyword>
<keyword evidence="12" id="KW-1185">Reference proteome</keyword>
<feature type="transmembrane region" description="Helical" evidence="7">
    <location>
        <begin position="32"/>
        <end position="51"/>
    </location>
</feature>
<evidence type="ECO:0000259" key="8">
    <source>
        <dbReference type="PROSITE" id="PS51352"/>
    </source>
</evidence>
<dbReference type="Proteomes" id="UP001081709">
    <property type="component" value="Unassembled WGS sequence"/>
</dbReference>
<reference evidence="10" key="1">
    <citation type="submission" date="2022-11" db="EMBL/GenBank/DDBJ databases">
        <title>Corynebacterium sp. isolated from Penguins.</title>
        <authorList>
            <person name="Sedlar K."/>
            <person name="Svec P."/>
        </authorList>
    </citation>
    <scope>NUCLEOTIDE SEQUENCE</scope>
    <source>
        <strain evidence="9">P7003</strain>
        <strain evidence="10">P7374</strain>
    </source>
</reference>
<keyword evidence="3" id="KW-0560">Oxidoreductase</keyword>
<feature type="region of interest" description="Disordered" evidence="6">
    <location>
        <begin position="312"/>
        <end position="331"/>
    </location>
</feature>
<dbReference type="SUPFAM" id="SSF52833">
    <property type="entry name" value="Thioredoxin-like"/>
    <property type="match status" value="1"/>
</dbReference>
<evidence type="ECO:0000313" key="10">
    <source>
        <dbReference type="EMBL" id="MCX7468278.1"/>
    </source>
</evidence>
<evidence type="ECO:0000313" key="12">
    <source>
        <dbReference type="Proteomes" id="UP001081709"/>
    </source>
</evidence>
<feature type="compositionally biased region" description="Low complexity" evidence="6">
    <location>
        <begin position="58"/>
        <end position="76"/>
    </location>
</feature>
<dbReference type="Gene3D" id="3.40.30.10">
    <property type="entry name" value="Glutaredoxin"/>
    <property type="match status" value="1"/>
</dbReference>
<dbReference type="InterPro" id="IPR036249">
    <property type="entry name" value="Thioredoxin-like_sf"/>
</dbReference>
<dbReference type="EMBL" id="JAPMKV010000004">
    <property type="protein sequence ID" value="MCX7445297.1"/>
    <property type="molecule type" value="Genomic_DNA"/>
</dbReference>